<keyword evidence="13" id="KW-0472">Membrane</keyword>
<keyword evidence="12" id="KW-0496">Mitochondrion</keyword>
<comment type="catalytic activity">
    <reaction evidence="15">
        <text>2 Fe(3+)-[Dph3] + NADH = 2 Fe(2+)-[Dph3] + NAD(+) + H(+)</text>
        <dbReference type="Rhea" id="RHEA:71231"/>
        <dbReference type="Rhea" id="RHEA-COMP:18002"/>
        <dbReference type="Rhea" id="RHEA-COMP:18003"/>
        <dbReference type="ChEBI" id="CHEBI:15378"/>
        <dbReference type="ChEBI" id="CHEBI:29033"/>
        <dbReference type="ChEBI" id="CHEBI:29034"/>
        <dbReference type="ChEBI" id="CHEBI:57540"/>
        <dbReference type="ChEBI" id="CHEBI:57945"/>
        <dbReference type="ChEBI" id="CHEBI:83228"/>
    </reaction>
    <physiologicalReaction direction="left-to-right" evidence="15">
        <dbReference type="Rhea" id="RHEA:71232"/>
    </physiologicalReaction>
</comment>
<dbReference type="PROSITE" id="PS51384">
    <property type="entry name" value="FAD_FR"/>
    <property type="match status" value="1"/>
</dbReference>
<evidence type="ECO:0000256" key="3">
    <source>
        <dbReference type="ARBA" id="ARBA00005156"/>
    </source>
</evidence>
<evidence type="ECO:0000259" key="18">
    <source>
        <dbReference type="PROSITE" id="PS51384"/>
    </source>
</evidence>
<evidence type="ECO:0000256" key="14">
    <source>
        <dbReference type="ARBA" id="ARBA00047682"/>
    </source>
</evidence>
<sequence>MNRYQAAFLASLFLTFSSLVLLSRYINSKLIAAGYDFSQLILIGLPKEPSPQPGRITMDDFQNSQNSILDALKNLSLDDFRAVEIPGFGTCDLVEVASSPAVLFTAAVIATTVIYSKVVRNGRAKPLDPAAWIEYPLEKKIQVSPNTAIYRFTLPHPQDVLGLPVGRHISVCAEINGKDIVRSYTPISNDEDRGHFDLLIKSYEKGNISRHFASLKLGDKIRVKGPKGNFQYSPTLTDHISMIAGGTGITPMIQIIRAALKNPSDKTTITLIYANVNEEDILLKDDLEELLDVYGQKFKILFVLNNPPPGWKGGVGFVTKEHIKEHLPNPGSTNSKLLICGPPPMVAAMKKNLDELKYPAPRTVSKLVDEVFVF</sequence>
<feature type="binding site" evidence="16">
    <location>
        <position position="201"/>
    </location>
    <ligand>
        <name>FAD</name>
        <dbReference type="ChEBI" id="CHEBI:57692"/>
    </ligand>
</feature>
<comment type="catalytic activity">
    <reaction evidence="14 17">
        <text>2 Fe(III)-[cytochrome b5] + NADH = 2 Fe(II)-[cytochrome b5] + NAD(+) + H(+)</text>
        <dbReference type="Rhea" id="RHEA:46680"/>
        <dbReference type="Rhea" id="RHEA-COMP:10438"/>
        <dbReference type="Rhea" id="RHEA-COMP:10439"/>
        <dbReference type="ChEBI" id="CHEBI:15378"/>
        <dbReference type="ChEBI" id="CHEBI:29033"/>
        <dbReference type="ChEBI" id="CHEBI:29034"/>
        <dbReference type="ChEBI" id="CHEBI:57540"/>
        <dbReference type="ChEBI" id="CHEBI:57945"/>
        <dbReference type="EC" id="1.6.2.2"/>
    </reaction>
</comment>
<dbReference type="InterPro" id="IPR017927">
    <property type="entry name" value="FAD-bd_FR_type"/>
</dbReference>
<dbReference type="GO" id="GO:0005741">
    <property type="term" value="C:mitochondrial outer membrane"/>
    <property type="evidence" value="ECO:0007669"/>
    <property type="project" value="UniProtKB-SubCell"/>
</dbReference>
<evidence type="ECO:0000256" key="11">
    <source>
        <dbReference type="ARBA" id="ARBA00023027"/>
    </source>
</evidence>
<dbReference type="SUPFAM" id="SSF63380">
    <property type="entry name" value="Riboflavin synthase domain-like"/>
    <property type="match status" value="1"/>
</dbReference>
<comment type="similarity">
    <text evidence="4 17">Belongs to the flavoprotein pyridine nucleotide cytochrome reductase family.</text>
</comment>
<dbReference type="InterPro" id="IPR001709">
    <property type="entry name" value="Flavoprot_Pyr_Nucl_cyt_Rdtase"/>
</dbReference>
<evidence type="ECO:0000256" key="4">
    <source>
        <dbReference type="ARBA" id="ARBA00006105"/>
    </source>
</evidence>
<dbReference type="InterPro" id="IPR017938">
    <property type="entry name" value="Riboflavin_synthase-like_b-brl"/>
</dbReference>
<dbReference type="GO" id="GO:0090524">
    <property type="term" value="F:cytochrome-b5 reductase activity, acting on NADH"/>
    <property type="evidence" value="ECO:0007669"/>
    <property type="project" value="UniProtKB-EC"/>
</dbReference>
<dbReference type="Pfam" id="PF00175">
    <property type="entry name" value="NAD_binding_1"/>
    <property type="match status" value="1"/>
</dbReference>
<dbReference type="SUPFAM" id="SSF52343">
    <property type="entry name" value="Ferredoxin reductase-like, C-terminal NADP-linked domain"/>
    <property type="match status" value="1"/>
</dbReference>
<reference evidence="19 20" key="1">
    <citation type="journal article" date="2020" name="ISME J.">
        <title>Uncovering the hidden diversity of litter-decomposition mechanisms in mushroom-forming fungi.</title>
        <authorList>
            <person name="Floudas D."/>
            <person name="Bentzer J."/>
            <person name="Ahren D."/>
            <person name="Johansson T."/>
            <person name="Persson P."/>
            <person name="Tunlid A."/>
        </authorList>
    </citation>
    <scope>NUCLEOTIDE SEQUENCE [LARGE SCALE GENOMIC DNA]</scope>
    <source>
        <strain evidence="19 20">CBS 661.87</strain>
    </source>
</reference>
<feature type="binding site" evidence="16">
    <location>
        <position position="250"/>
    </location>
    <ligand>
        <name>FAD</name>
        <dbReference type="ChEBI" id="CHEBI:57692"/>
    </ligand>
</feature>
<comment type="cofactor">
    <cofactor evidence="1 16 17">
        <name>FAD</name>
        <dbReference type="ChEBI" id="CHEBI:57692"/>
    </cofactor>
</comment>
<dbReference type="EMBL" id="JAACJP010000023">
    <property type="protein sequence ID" value="KAF5377526.1"/>
    <property type="molecule type" value="Genomic_DNA"/>
</dbReference>
<comment type="pathway">
    <text evidence="3">Protein modification; peptidyl-diphthamide biosynthesis.</text>
</comment>
<evidence type="ECO:0000256" key="1">
    <source>
        <dbReference type="ARBA" id="ARBA00001974"/>
    </source>
</evidence>
<dbReference type="PANTHER" id="PTHR19370">
    <property type="entry name" value="NADH-CYTOCHROME B5 REDUCTASE"/>
    <property type="match status" value="1"/>
</dbReference>
<feature type="domain" description="FAD-binding FR-type" evidence="18">
    <location>
        <begin position="130"/>
        <end position="233"/>
    </location>
</feature>
<keyword evidence="5 16" id="KW-0285">Flavoprotein</keyword>
<dbReference type="Gene3D" id="3.40.50.80">
    <property type="entry name" value="Nucleotide-binding domain of ferredoxin-NADP reductase (FNR) module"/>
    <property type="match status" value="1"/>
</dbReference>
<evidence type="ECO:0000256" key="2">
    <source>
        <dbReference type="ARBA" id="ARBA00004294"/>
    </source>
</evidence>
<keyword evidence="20" id="KW-1185">Reference proteome</keyword>
<dbReference type="AlphaFoldDB" id="A0A8H5M1U2"/>
<keyword evidence="11 17" id="KW-0520">NAD</keyword>
<evidence type="ECO:0000256" key="9">
    <source>
        <dbReference type="ARBA" id="ARBA00022989"/>
    </source>
</evidence>
<evidence type="ECO:0000313" key="19">
    <source>
        <dbReference type="EMBL" id="KAF5377526.1"/>
    </source>
</evidence>
<evidence type="ECO:0000256" key="5">
    <source>
        <dbReference type="ARBA" id="ARBA00022630"/>
    </source>
</evidence>
<dbReference type="InterPro" id="IPR001834">
    <property type="entry name" value="CBR-like"/>
</dbReference>
<feature type="binding site" evidence="16">
    <location>
        <position position="182"/>
    </location>
    <ligand>
        <name>FAD</name>
        <dbReference type="ChEBI" id="CHEBI:57692"/>
    </ligand>
</feature>
<dbReference type="FunFam" id="3.40.50.80:FF:000019">
    <property type="entry name" value="NADH-cytochrome b5 reductase"/>
    <property type="match status" value="1"/>
</dbReference>
<name>A0A8H5M1U2_9AGAR</name>
<dbReference type="PRINTS" id="PR00406">
    <property type="entry name" value="CYTB5RDTASE"/>
</dbReference>
<dbReference type="OrthoDB" id="432685at2759"/>
<organism evidence="19 20">
    <name type="scientific">Tricholomella constricta</name>
    <dbReference type="NCBI Taxonomy" id="117010"/>
    <lineage>
        <taxon>Eukaryota</taxon>
        <taxon>Fungi</taxon>
        <taxon>Dikarya</taxon>
        <taxon>Basidiomycota</taxon>
        <taxon>Agaricomycotina</taxon>
        <taxon>Agaricomycetes</taxon>
        <taxon>Agaricomycetidae</taxon>
        <taxon>Agaricales</taxon>
        <taxon>Tricholomatineae</taxon>
        <taxon>Lyophyllaceae</taxon>
        <taxon>Tricholomella</taxon>
    </lineage>
</organism>
<proteinExistence type="inferred from homology"/>
<keyword evidence="6" id="KW-0812">Transmembrane</keyword>
<feature type="binding site" evidence="16">
    <location>
        <position position="199"/>
    </location>
    <ligand>
        <name>FAD</name>
        <dbReference type="ChEBI" id="CHEBI:57692"/>
    </ligand>
</feature>
<dbReference type="Pfam" id="PF00970">
    <property type="entry name" value="FAD_binding_6"/>
    <property type="match status" value="1"/>
</dbReference>
<feature type="binding site" evidence="16">
    <location>
        <position position="209"/>
    </location>
    <ligand>
        <name>FAD</name>
        <dbReference type="ChEBI" id="CHEBI:57692"/>
    </ligand>
</feature>
<evidence type="ECO:0000256" key="16">
    <source>
        <dbReference type="PIRSR" id="PIRSR601834-1"/>
    </source>
</evidence>
<dbReference type="InterPro" id="IPR039261">
    <property type="entry name" value="FNR_nucleotide-bd"/>
</dbReference>
<evidence type="ECO:0000256" key="7">
    <source>
        <dbReference type="ARBA" id="ARBA00022787"/>
    </source>
</evidence>
<dbReference type="PANTHER" id="PTHR19370:SF184">
    <property type="entry name" value="NADH-CYTOCHROME B5 REDUCTASE-LIKE"/>
    <property type="match status" value="1"/>
</dbReference>
<keyword evidence="10 17" id="KW-0560">Oxidoreductase</keyword>
<keyword evidence="7" id="KW-1000">Mitochondrion outer membrane</keyword>
<dbReference type="FunFam" id="2.40.30.10:FF:000032">
    <property type="entry name" value="NADH-cytochrome b5 reductase"/>
    <property type="match status" value="1"/>
</dbReference>
<evidence type="ECO:0000256" key="15">
    <source>
        <dbReference type="ARBA" id="ARBA00049138"/>
    </source>
</evidence>
<feature type="binding site" evidence="16">
    <location>
        <position position="208"/>
    </location>
    <ligand>
        <name>FAD</name>
        <dbReference type="ChEBI" id="CHEBI:57692"/>
    </ligand>
</feature>
<dbReference type="InterPro" id="IPR008333">
    <property type="entry name" value="Cbr1-like_FAD-bd_dom"/>
</dbReference>
<dbReference type="PRINTS" id="PR00371">
    <property type="entry name" value="FPNCR"/>
</dbReference>
<evidence type="ECO:0000256" key="12">
    <source>
        <dbReference type="ARBA" id="ARBA00023128"/>
    </source>
</evidence>
<protein>
    <recommendedName>
        <fullName evidence="17">NADH-cytochrome b5 reductase</fullName>
        <ecNumber evidence="17">1.6.2.2</ecNumber>
    </recommendedName>
</protein>
<evidence type="ECO:0000256" key="6">
    <source>
        <dbReference type="ARBA" id="ARBA00022692"/>
    </source>
</evidence>
<dbReference type="CDD" id="cd06183">
    <property type="entry name" value="cyt_b5_reduct_like"/>
    <property type="match status" value="1"/>
</dbReference>
<dbReference type="InterPro" id="IPR001433">
    <property type="entry name" value="OxRdtase_FAD/NAD-bd"/>
</dbReference>
<evidence type="ECO:0000256" key="13">
    <source>
        <dbReference type="ARBA" id="ARBA00023136"/>
    </source>
</evidence>
<gene>
    <name evidence="19" type="ORF">D9615_005244</name>
</gene>
<keyword evidence="9" id="KW-1133">Transmembrane helix</keyword>
<evidence type="ECO:0000313" key="20">
    <source>
        <dbReference type="Proteomes" id="UP000565441"/>
    </source>
</evidence>
<evidence type="ECO:0000256" key="8">
    <source>
        <dbReference type="ARBA" id="ARBA00022827"/>
    </source>
</evidence>
<accession>A0A8H5M1U2</accession>
<keyword evidence="8 16" id="KW-0274">FAD</keyword>
<feature type="binding site" evidence="16">
    <location>
        <position position="184"/>
    </location>
    <ligand>
        <name>FAD</name>
        <dbReference type="ChEBI" id="CHEBI:57692"/>
    </ligand>
</feature>
<comment type="caution">
    <text evidence="19">The sequence shown here is derived from an EMBL/GenBank/DDBJ whole genome shotgun (WGS) entry which is preliminary data.</text>
</comment>
<dbReference type="Gene3D" id="2.40.30.10">
    <property type="entry name" value="Translation factors"/>
    <property type="match status" value="1"/>
</dbReference>
<evidence type="ECO:0000256" key="10">
    <source>
        <dbReference type="ARBA" id="ARBA00023002"/>
    </source>
</evidence>
<dbReference type="EC" id="1.6.2.2" evidence="17"/>
<dbReference type="Proteomes" id="UP000565441">
    <property type="component" value="Unassembled WGS sequence"/>
</dbReference>
<evidence type="ECO:0000256" key="17">
    <source>
        <dbReference type="RuleBase" id="RU361226"/>
    </source>
</evidence>
<comment type="subcellular location">
    <subcellularLocation>
        <location evidence="2">Mitochondrion outer membrane</location>
    </subcellularLocation>
</comment>